<dbReference type="AlphaFoldDB" id="A0A0V0GEZ1"/>
<name>A0A0V0GEZ1_SOLCH</name>
<reference evidence="1" key="1">
    <citation type="submission" date="2015-12" db="EMBL/GenBank/DDBJ databases">
        <title>Gene expression during late stages of embryo sac development: a critical building block for successful pollen-pistil interactions.</title>
        <authorList>
            <person name="Liu Y."/>
            <person name="Joly V."/>
            <person name="Sabar M."/>
            <person name="Matton D.P."/>
        </authorList>
    </citation>
    <scope>NUCLEOTIDE SEQUENCE</scope>
</reference>
<organism evidence="1">
    <name type="scientific">Solanum chacoense</name>
    <name type="common">Chaco potato</name>
    <dbReference type="NCBI Taxonomy" id="4108"/>
    <lineage>
        <taxon>Eukaryota</taxon>
        <taxon>Viridiplantae</taxon>
        <taxon>Streptophyta</taxon>
        <taxon>Embryophyta</taxon>
        <taxon>Tracheophyta</taxon>
        <taxon>Spermatophyta</taxon>
        <taxon>Magnoliopsida</taxon>
        <taxon>eudicotyledons</taxon>
        <taxon>Gunneridae</taxon>
        <taxon>Pentapetalae</taxon>
        <taxon>asterids</taxon>
        <taxon>lamiids</taxon>
        <taxon>Solanales</taxon>
        <taxon>Solanaceae</taxon>
        <taxon>Solanoideae</taxon>
        <taxon>Solaneae</taxon>
        <taxon>Solanum</taxon>
    </lineage>
</organism>
<sequence length="80" mass="8876">RLFFSPRTLTRPSYPISTHAPLLLTPHSPSPNTSQLFSPLPNSTLHFPLSSLFFFLPTFPSTHPIKSPTKNPLSPFSNSS</sequence>
<protein>
    <submittedName>
        <fullName evidence="1">Putative ovule protein</fullName>
    </submittedName>
</protein>
<feature type="non-terminal residue" evidence="1">
    <location>
        <position position="1"/>
    </location>
</feature>
<proteinExistence type="predicted"/>
<dbReference type="EMBL" id="GEDG01040423">
    <property type="protein sequence ID" value="JAP06725.1"/>
    <property type="molecule type" value="Transcribed_RNA"/>
</dbReference>
<accession>A0A0V0GEZ1</accession>
<evidence type="ECO:0000313" key="1">
    <source>
        <dbReference type="EMBL" id="JAP06725.1"/>
    </source>
</evidence>